<proteinExistence type="predicted"/>
<gene>
    <name evidence="2" type="ORF">PUT78_22415</name>
</gene>
<keyword evidence="1" id="KW-0472">Membrane</keyword>
<evidence type="ECO:0000313" key="3">
    <source>
        <dbReference type="Proteomes" id="UP001431784"/>
    </source>
</evidence>
<keyword evidence="1" id="KW-0812">Transmembrane</keyword>
<evidence type="ECO:0000313" key="2">
    <source>
        <dbReference type="EMBL" id="MDD7973803.1"/>
    </source>
</evidence>
<protein>
    <recommendedName>
        <fullName evidence="4">Major facilitator superfamily (MFS) profile domain-containing protein</fullName>
    </recommendedName>
</protein>
<name>A0ABT5TIM4_9RHOB</name>
<sequence>MFILRSLMDLSGQIITVLGLMMLLGGLVSGIWIGALVGAAMMILGFFLLRSMDER</sequence>
<evidence type="ECO:0000256" key="1">
    <source>
        <dbReference type="SAM" id="Phobius"/>
    </source>
</evidence>
<keyword evidence="1" id="KW-1133">Transmembrane helix</keyword>
<reference evidence="2" key="1">
    <citation type="submission" date="2023-02" db="EMBL/GenBank/DDBJ databases">
        <title>Description of Roseinatronobacter alkalisoli sp. nov., an alkaliphilic bacerium isolated from soda soil.</title>
        <authorList>
            <person name="Wei W."/>
        </authorList>
    </citation>
    <scope>NUCLEOTIDE SEQUENCE</scope>
    <source>
        <strain evidence="2">HJB301</strain>
    </source>
</reference>
<feature type="transmembrane region" description="Helical" evidence="1">
    <location>
        <begin position="31"/>
        <end position="49"/>
    </location>
</feature>
<organism evidence="2 3">
    <name type="scientific">Roseinatronobacter alkalisoli</name>
    <dbReference type="NCBI Taxonomy" id="3028235"/>
    <lineage>
        <taxon>Bacteria</taxon>
        <taxon>Pseudomonadati</taxon>
        <taxon>Pseudomonadota</taxon>
        <taxon>Alphaproteobacteria</taxon>
        <taxon>Rhodobacterales</taxon>
        <taxon>Paracoccaceae</taxon>
        <taxon>Roseinatronobacter</taxon>
    </lineage>
</organism>
<keyword evidence="3" id="KW-1185">Reference proteome</keyword>
<accession>A0ABT5TIM4</accession>
<dbReference type="EMBL" id="JAQZSM010000060">
    <property type="protein sequence ID" value="MDD7973803.1"/>
    <property type="molecule type" value="Genomic_DNA"/>
</dbReference>
<dbReference type="RefSeq" id="WP_274354463.1">
    <property type="nucleotide sequence ID" value="NZ_JAQZSM010000060.1"/>
</dbReference>
<comment type="caution">
    <text evidence="2">The sequence shown here is derived from an EMBL/GenBank/DDBJ whole genome shotgun (WGS) entry which is preliminary data.</text>
</comment>
<evidence type="ECO:0008006" key="4">
    <source>
        <dbReference type="Google" id="ProtNLM"/>
    </source>
</evidence>
<dbReference type="Proteomes" id="UP001431784">
    <property type="component" value="Unassembled WGS sequence"/>
</dbReference>